<feature type="region of interest" description="Disordered" evidence="1">
    <location>
        <begin position="34"/>
        <end position="60"/>
    </location>
</feature>
<proteinExistence type="predicted"/>
<evidence type="ECO:0000256" key="1">
    <source>
        <dbReference type="SAM" id="MobiDB-lite"/>
    </source>
</evidence>
<sequence>MGSSSMASLVLTDSWPLIALKSYQTKLTYPYAEPDDLQNHEPEITTAEHSLKNAGAGNAN</sequence>
<dbReference type="EMBL" id="OE184211">
    <property type="protein sequence ID" value="CAD7576409.1"/>
    <property type="molecule type" value="Genomic_DNA"/>
</dbReference>
<organism evidence="2">
    <name type="scientific">Timema californicum</name>
    <name type="common">California timema</name>
    <name type="synonym">Walking stick</name>
    <dbReference type="NCBI Taxonomy" id="61474"/>
    <lineage>
        <taxon>Eukaryota</taxon>
        <taxon>Metazoa</taxon>
        <taxon>Ecdysozoa</taxon>
        <taxon>Arthropoda</taxon>
        <taxon>Hexapoda</taxon>
        <taxon>Insecta</taxon>
        <taxon>Pterygota</taxon>
        <taxon>Neoptera</taxon>
        <taxon>Polyneoptera</taxon>
        <taxon>Phasmatodea</taxon>
        <taxon>Timematodea</taxon>
        <taxon>Timematoidea</taxon>
        <taxon>Timematidae</taxon>
        <taxon>Timema</taxon>
    </lineage>
</organism>
<accession>A0A7R9PB55</accession>
<protein>
    <submittedName>
        <fullName evidence="2">(California timema) hypothetical protein</fullName>
    </submittedName>
</protein>
<name>A0A7R9PB55_TIMCA</name>
<reference evidence="2" key="1">
    <citation type="submission" date="2020-11" db="EMBL/GenBank/DDBJ databases">
        <authorList>
            <person name="Tran Van P."/>
        </authorList>
    </citation>
    <scope>NUCLEOTIDE SEQUENCE</scope>
</reference>
<gene>
    <name evidence="2" type="ORF">TCMB3V08_LOCUS8979</name>
</gene>
<dbReference type="AlphaFoldDB" id="A0A7R9PB55"/>
<evidence type="ECO:0000313" key="2">
    <source>
        <dbReference type="EMBL" id="CAD7576409.1"/>
    </source>
</evidence>